<protein>
    <submittedName>
        <fullName evidence="2">Beta-lactamase family protein</fullName>
    </submittedName>
</protein>
<dbReference type="Pfam" id="PF00144">
    <property type="entry name" value="Beta-lactamase"/>
    <property type="match status" value="1"/>
</dbReference>
<comment type="caution">
    <text evidence="2">The sequence shown here is derived from an EMBL/GenBank/DDBJ whole genome shotgun (WGS) entry which is preliminary data.</text>
</comment>
<dbReference type="SUPFAM" id="SSF56601">
    <property type="entry name" value="beta-lactamase/transpeptidase-like"/>
    <property type="match status" value="1"/>
</dbReference>
<reference evidence="2" key="1">
    <citation type="submission" date="2022-07" db="EMBL/GenBank/DDBJ databases">
        <authorList>
            <person name="Otstavnykh N."/>
            <person name="Isaeva M."/>
            <person name="Bystritskaya E."/>
        </authorList>
    </citation>
    <scope>NUCLEOTIDE SEQUENCE</scope>
    <source>
        <strain evidence="2">10Alg 79</strain>
    </source>
</reference>
<keyword evidence="3" id="KW-1185">Reference proteome</keyword>
<name>A0AAJ1U4S4_9RHOB</name>
<dbReference type="PANTHER" id="PTHR43283">
    <property type="entry name" value="BETA-LACTAMASE-RELATED"/>
    <property type="match status" value="1"/>
</dbReference>
<dbReference type="EMBL" id="JANFFA010000001">
    <property type="protein sequence ID" value="MDQ2093685.1"/>
    <property type="molecule type" value="Genomic_DNA"/>
</dbReference>
<organism evidence="2 3">
    <name type="scientific">Rhodalgimonas zhirmunskyi</name>
    <dbReference type="NCBI Taxonomy" id="2964767"/>
    <lineage>
        <taxon>Bacteria</taxon>
        <taxon>Pseudomonadati</taxon>
        <taxon>Pseudomonadota</taxon>
        <taxon>Alphaproteobacteria</taxon>
        <taxon>Rhodobacterales</taxon>
        <taxon>Roseobacteraceae</taxon>
        <taxon>Rhodalgimonas</taxon>
    </lineage>
</organism>
<dbReference type="InterPro" id="IPR001466">
    <property type="entry name" value="Beta-lactam-related"/>
</dbReference>
<reference evidence="2" key="2">
    <citation type="submission" date="2023-04" db="EMBL/GenBank/DDBJ databases">
        <title>'Rhodoalgimonas zhirmunskyi' gen. nov., isolated from a red alga.</title>
        <authorList>
            <person name="Nedashkovskaya O.I."/>
            <person name="Otstavnykh N.Y."/>
            <person name="Bystritskaya E.P."/>
            <person name="Balabanova L.A."/>
            <person name="Isaeva M.P."/>
        </authorList>
    </citation>
    <scope>NUCLEOTIDE SEQUENCE</scope>
    <source>
        <strain evidence="2">10Alg 79</strain>
    </source>
</reference>
<dbReference type="RefSeq" id="WP_317625266.1">
    <property type="nucleotide sequence ID" value="NZ_JANFFA010000001.1"/>
</dbReference>
<dbReference type="InterPro" id="IPR012338">
    <property type="entry name" value="Beta-lactam/transpept-like"/>
</dbReference>
<dbReference type="AlphaFoldDB" id="A0AAJ1U4S4"/>
<evidence type="ECO:0000313" key="2">
    <source>
        <dbReference type="EMBL" id="MDQ2093685.1"/>
    </source>
</evidence>
<proteinExistence type="predicted"/>
<dbReference type="Gene3D" id="3.40.710.10">
    <property type="entry name" value="DD-peptidase/beta-lactamase superfamily"/>
    <property type="match status" value="1"/>
</dbReference>
<feature type="domain" description="Beta-lactamase-related" evidence="1">
    <location>
        <begin position="18"/>
        <end position="395"/>
    </location>
</feature>
<evidence type="ECO:0000313" key="3">
    <source>
        <dbReference type="Proteomes" id="UP001227162"/>
    </source>
</evidence>
<evidence type="ECO:0000259" key="1">
    <source>
        <dbReference type="Pfam" id="PF00144"/>
    </source>
</evidence>
<dbReference type="PANTHER" id="PTHR43283:SF3">
    <property type="entry name" value="BETA-LACTAMASE FAMILY PROTEIN (AFU_ORTHOLOGUE AFUA_5G07500)"/>
    <property type="match status" value="1"/>
</dbReference>
<sequence length="401" mass="43832">MSAQQGHGMDAARLARIADWMASYRERQRYPGTSLLIRRHGEEAYFAADGHRSIEKDLPYERDTIVRIYSMTKVVTSVVVGMLLERGQLYLDTPVSEYIPAFKNMKALVPGATRRDQVEPAATPTLHQLLTHTSGMTYAFNPGLAAEIYAEEKVDFGPRVPSLAKMCDNAADQPLAFQPGREWQYSVGIDIIGHVLELITGKTLDVLFDEWVFAPLGMKDTFFGVPDDKIDRFADCYTITEDNPLKRLDAADNSAFLQRNVTCFSGGGGLCSTLDDYMAFGEMIRNGGLHGQERLIGARTLAFLRANHLAGDIASMGAETFSEMPMTGMGFGIGGGVVLNAACARAPGSVGDFGWGGMASTYFWTDPVEDMSVVFFTQLVPSSTYPSRAELKALVHGAMAD</sequence>
<dbReference type="InterPro" id="IPR050789">
    <property type="entry name" value="Diverse_Enzym_Activities"/>
</dbReference>
<accession>A0AAJ1U4S4</accession>
<gene>
    <name evidence="2" type="ORF">NOI20_06155</name>
</gene>
<dbReference type="Proteomes" id="UP001227162">
    <property type="component" value="Unassembled WGS sequence"/>
</dbReference>